<evidence type="ECO:0008006" key="3">
    <source>
        <dbReference type="Google" id="ProtNLM"/>
    </source>
</evidence>
<dbReference type="EMBL" id="FNAP01000011">
    <property type="protein sequence ID" value="SDE73531.1"/>
    <property type="molecule type" value="Genomic_DNA"/>
</dbReference>
<organism evidence="1 2">
    <name type="scientific">Rhodospira trueperi</name>
    <dbReference type="NCBI Taxonomy" id="69960"/>
    <lineage>
        <taxon>Bacteria</taxon>
        <taxon>Pseudomonadati</taxon>
        <taxon>Pseudomonadota</taxon>
        <taxon>Alphaproteobacteria</taxon>
        <taxon>Rhodospirillales</taxon>
        <taxon>Rhodospirillaceae</taxon>
        <taxon>Rhodospira</taxon>
    </lineage>
</organism>
<accession>A0A1G7FC94</accession>
<dbReference type="Proteomes" id="UP000199412">
    <property type="component" value="Unassembled WGS sequence"/>
</dbReference>
<dbReference type="RefSeq" id="WP_092787269.1">
    <property type="nucleotide sequence ID" value="NZ_FNAP01000011.1"/>
</dbReference>
<evidence type="ECO:0000313" key="2">
    <source>
        <dbReference type="Proteomes" id="UP000199412"/>
    </source>
</evidence>
<protein>
    <recommendedName>
        <fullName evidence="3">Transposase, IS5 family</fullName>
    </recommendedName>
</protein>
<gene>
    <name evidence="1" type="ORF">SAMN05421720_1113</name>
</gene>
<dbReference type="AlphaFoldDB" id="A0A1G7FC94"/>
<sequence>MAGQLGFFDLEDRYAPMSKARDPLEKLSSVVDFEPFRYRLVKALKRSDGAKGGRPPLSSRAADSCLNASAKNRYVLFVIVNLSAPKGA</sequence>
<keyword evidence="2" id="KW-1185">Reference proteome</keyword>
<proteinExistence type="predicted"/>
<reference evidence="1 2" key="1">
    <citation type="submission" date="2016-10" db="EMBL/GenBank/DDBJ databases">
        <authorList>
            <person name="de Groot N.N."/>
        </authorList>
    </citation>
    <scope>NUCLEOTIDE SEQUENCE [LARGE SCALE GENOMIC DNA]</scope>
    <source>
        <strain evidence="1 2">ATCC 700224</strain>
    </source>
</reference>
<name>A0A1G7FC94_9PROT</name>
<evidence type="ECO:0000313" key="1">
    <source>
        <dbReference type="EMBL" id="SDE73531.1"/>
    </source>
</evidence>